<sequence>MKAAYRGDDVAVQRILATMPRRLVFATDEQGWTALNYALQGRQSSLTADVASPPGDHEAVVARLVSAGMASDSACPIYYAVALRNIAALRLLVDAQSPEDLVTCLQQRDHNNDTALHLLALSKASGFARLFRNGVDPATAKAFRLLDIAPPTLHKHEHQPLQHDTFVTRHMLEEATSASDIRLLAPLHSHGLGCDERDSLGRTPLHIAAFSGRSPAATSALLDVLGCDVAAVDNDGNTPLHLAVAQGFCDTTNALLLAPHGFALNNSANARRVTPAYLASRPPFSTVCGNRWRDDRHAAAAGDGDGDAAARSREPSPWTCAHVDASDINDTASFLAEYVHLAQPVVIRNYLSHWPAHAAAIRLASLAASSSPSSPSLGDAMVSVAAVPYASTYGHSTTHTMPLRTFVQQHMGYSNNHHQHHQQQAQDCRTTDTCMYVFDGSVLHRHPEMLHSIGLPFVVSSTEQLVLAQLMVGPTGSGAPPHFHGQAINVLVQGRKQWQLFPPQHAFFHMVTAHAWFARDTATTCFDSDGGGGGGGGGCRQVMMTCEQKEGDALFVPASWGHAVLNEAPVVAAAFEFRG</sequence>
<dbReference type="Proteomes" id="UP000007799">
    <property type="component" value="Unassembled WGS sequence"/>
</dbReference>
<dbReference type="AlphaFoldDB" id="F2TZB6"/>
<evidence type="ECO:0000259" key="2">
    <source>
        <dbReference type="PROSITE" id="PS51184"/>
    </source>
</evidence>
<evidence type="ECO:0000256" key="1">
    <source>
        <dbReference type="PROSITE-ProRule" id="PRU00023"/>
    </source>
</evidence>
<dbReference type="OMA" id="HAWFARD"/>
<dbReference type="KEGG" id="sre:PTSG_01914"/>
<dbReference type="PROSITE" id="PS51184">
    <property type="entry name" value="JMJC"/>
    <property type="match status" value="1"/>
</dbReference>
<dbReference type="InterPro" id="IPR036770">
    <property type="entry name" value="Ankyrin_rpt-contain_sf"/>
</dbReference>
<dbReference type="InterPro" id="IPR002110">
    <property type="entry name" value="Ankyrin_rpt"/>
</dbReference>
<keyword evidence="1" id="KW-0040">ANK repeat</keyword>
<name>F2TZB6_SALR5</name>
<evidence type="ECO:0000313" key="3">
    <source>
        <dbReference type="EMBL" id="EGD78940.1"/>
    </source>
</evidence>
<dbReference type="SUPFAM" id="SSF48403">
    <property type="entry name" value="Ankyrin repeat"/>
    <property type="match status" value="1"/>
</dbReference>
<organism evidence="4">
    <name type="scientific">Salpingoeca rosetta (strain ATCC 50818 / BSB-021)</name>
    <dbReference type="NCBI Taxonomy" id="946362"/>
    <lineage>
        <taxon>Eukaryota</taxon>
        <taxon>Choanoflagellata</taxon>
        <taxon>Craspedida</taxon>
        <taxon>Salpingoecidae</taxon>
        <taxon>Salpingoeca</taxon>
    </lineage>
</organism>
<feature type="domain" description="JmjC" evidence="2">
    <location>
        <begin position="435"/>
        <end position="579"/>
    </location>
</feature>
<dbReference type="RefSeq" id="XP_004997896.1">
    <property type="nucleotide sequence ID" value="XM_004997839.1"/>
</dbReference>
<dbReference type="Pfam" id="PF13621">
    <property type="entry name" value="Cupin_8"/>
    <property type="match status" value="1"/>
</dbReference>
<dbReference type="EMBL" id="GL832957">
    <property type="protein sequence ID" value="EGD78940.1"/>
    <property type="molecule type" value="Genomic_DNA"/>
</dbReference>
<dbReference type="SMART" id="SM00248">
    <property type="entry name" value="ANK"/>
    <property type="match status" value="4"/>
</dbReference>
<dbReference type="PROSITE" id="PS50088">
    <property type="entry name" value="ANK_REPEAT"/>
    <property type="match status" value="2"/>
</dbReference>
<dbReference type="Pfam" id="PF12796">
    <property type="entry name" value="Ank_2"/>
    <property type="match status" value="1"/>
</dbReference>
<dbReference type="eggNOG" id="ENOG502SERJ">
    <property type="taxonomic scope" value="Eukaryota"/>
</dbReference>
<dbReference type="InParanoid" id="F2TZB6"/>
<dbReference type="PANTHER" id="PTHR12480:SF35">
    <property type="entry name" value="TRANSCRIPTION FACTOR JUMONJI, JMJC DOMAIN-CONTAINING PROTEIN"/>
    <property type="match status" value="1"/>
</dbReference>
<evidence type="ECO:0000313" key="4">
    <source>
        <dbReference type="Proteomes" id="UP000007799"/>
    </source>
</evidence>
<dbReference type="OrthoDB" id="438164at2759"/>
<reference evidence="3" key="1">
    <citation type="submission" date="2009-08" db="EMBL/GenBank/DDBJ databases">
        <title>Annotation of Salpingoeca rosetta.</title>
        <authorList>
            <consortium name="The Broad Institute Genome Sequencing Platform"/>
            <person name="Russ C."/>
            <person name="Cuomo C."/>
            <person name="Burger G."/>
            <person name="Gray M.W."/>
            <person name="Holland P.W.H."/>
            <person name="King N."/>
            <person name="Lang F.B.F."/>
            <person name="Roger A.J."/>
            <person name="Ruiz-Trillo I."/>
            <person name="Young S.K."/>
            <person name="Zeng Q."/>
            <person name="Gargeya S."/>
            <person name="Alvarado L."/>
            <person name="Berlin A."/>
            <person name="Chapman S.B."/>
            <person name="Chen Z."/>
            <person name="Freedman E."/>
            <person name="Gellesch M."/>
            <person name="Goldberg J."/>
            <person name="Griggs A."/>
            <person name="Gujja S."/>
            <person name="Heilman E."/>
            <person name="Heiman D."/>
            <person name="Howarth C."/>
            <person name="Mehta T."/>
            <person name="Neiman D."/>
            <person name="Pearson M."/>
            <person name="Roberts A."/>
            <person name="Saif S."/>
            <person name="Shea T."/>
            <person name="Shenoy N."/>
            <person name="Sisk P."/>
            <person name="Stolte C."/>
            <person name="Sykes S."/>
            <person name="White J."/>
            <person name="Yandava C."/>
            <person name="Haas B."/>
            <person name="Nusbaum C."/>
            <person name="Birren B."/>
        </authorList>
    </citation>
    <scope>NUCLEOTIDE SEQUENCE [LARGE SCALE GENOMIC DNA]</scope>
    <source>
        <strain evidence="3">ATCC 50818</strain>
    </source>
</reference>
<dbReference type="Gene3D" id="1.25.40.20">
    <property type="entry name" value="Ankyrin repeat-containing domain"/>
    <property type="match status" value="2"/>
</dbReference>
<dbReference type="InterPro" id="IPR041667">
    <property type="entry name" value="Cupin_8"/>
</dbReference>
<feature type="repeat" description="ANK" evidence="1">
    <location>
        <begin position="235"/>
        <end position="269"/>
    </location>
</feature>
<dbReference type="GO" id="GO:0005737">
    <property type="term" value="C:cytoplasm"/>
    <property type="evidence" value="ECO:0007669"/>
    <property type="project" value="TreeGrafter"/>
</dbReference>
<protein>
    <recommendedName>
        <fullName evidence="2">JmjC domain-containing protein</fullName>
    </recommendedName>
</protein>
<dbReference type="GeneID" id="16078491"/>
<dbReference type="PANTHER" id="PTHR12480">
    <property type="entry name" value="ARGININE DEMETHYLASE AND LYSYL-HYDROXYLASE JMJD"/>
    <property type="match status" value="1"/>
</dbReference>
<dbReference type="InterPro" id="IPR003347">
    <property type="entry name" value="JmjC_dom"/>
</dbReference>
<dbReference type="InterPro" id="IPR050910">
    <property type="entry name" value="JMJD6_ArgDemeth/LysHydrox"/>
</dbReference>
<accession>F2TZB6</accession>
<dbReference type="Gene3D" id="2.60.120.650">
    <property type="entry name" value="Cupin"/>
    <property type="match status" value="1"/>
</dbReference>
<dbReference type="SUPFAM" id="SSF51197">
    <property type="entry name" value="Clavaminate synthase-like"/>
    <property type="match status" value="1"/>
</dbReference>
<proteinExistence type="predicted"/>
<keyword evidence="4" id="KW-1185">Reference proteome</keyword>
<gene>
    <name evidence="3" type="ORF">PTSG_01914</name>
</gene>
<feature type="repeat" description="ANK" evidence="1">
    <location>
        <begin position="200"/>
        <end position="234"/>
    </location>
</feature>
<dbReference type="PROSITE" id="PS50297">
    <property type="entry name" value="ANK_REP_REGION"/>
    <property type="match status" value="1"/>
</dbReference>